<dbReference type="EMBL" id="NKUJ01000255">
    <property type="protein sequence ID" value="RMJ09127.1"/>
    <property type="molecule type" value="Genomic_DNA"/>
</dbReference>
<gene>
    <name evidence="2" type="ORF">CDV36_011247</name>
</gene>
<keyword evidence="3" id="KW-1185">Reference proteome</keyword>
<evidence type="ECO:0000313" key="2">
    <source>
        <dbReference type="EMBL" id="RMJ09127.1"/>
    </source>
</evidence>
<sequence>HAPADAKSSSDSALWPAPASNLGSPAHGVDAPVSTLSYIPSGGACAAASQSIAAAATLIRVKRDERDERERGIKPSWAAPS</sequence>
<organism evidence="2 3">
    <name type="scientific">Fusarium kuroshium</name>
    <dbReference type="NCBI Taxonomy" id="2010991"/>
    <lineage>
        <taxon>Eukaryota</taxon>
        <taxon>Fungi</taxon>
        <taxon>Dikarya</taxon>
        <taxon>Ascomycota</taxon>
        <taxon>Pezizomycotina</taxon>
        <taxon>Sordariomycetes</taxon>
        <taxon>Hypocreomycetidae</taxon>
        <taxon>Hypocreales</taxon>
        <taxon>Nectriaceae</taxon>
        <taxon>Fusarium</taxon>
        <taxon>Fusarium solani species complex</taxon>
    </lineage>
</organism>
<reference evidence="2 3" key="1">
    <citation type="submission" date="2017-06" db="EMBL/GenBank/DDBJ databases">
        <title>Comparative genomic analysis of Ambrosia Fusariam Clade fungi.</title>
        <authorList>
            <person name="Stajich J.E."/>
            <person name="Carrillo J."/>
            <person name="Kijimoto T."/>
            <person name="Eskalen A."/>
            <person name="O'Donnell K."/>
            <person name="Kasson M."/>
        </authorList>
    </citation>
    <scope>NUCLEOTIDE SEQUENCE [LARGE SCALE GENOMIC DNA]</scope>
    <source>
        <strain evidence="2">UCR3666</strain>
    </source>
</reference>
<feature type="compositionally biased region" description="Low complexity" evidence="1">
    <location>
        <begin position="1"/>
        <end position="13"/>
    </location>
</feature>
<feature type="non-terminal residue" evidence="2">
    <location>
        <position position="1"/>
    </location>
</feature>
<comment type="caution">
    <text evidence="2">The sequence shown here is derived from an EMBL/GenBank/DDBJ whole genome shotgun (WGS) entry which is preliminary data.</text>
</comment>
<dbReference type="AlphaFoldDB" id="A0A3M2RUZ9"/>
<dbReference type="Proteomes" id="UP000277212">
    <property type="component" value="Unassembled WGS sequence"/>
</dbReference>
<name>A0A3M2RUZ9_9HYPO</name>
<accession>A0A3M2RUZ9</accession>
<proteinExistence type="predicted"/>
<feature type="region of interest" description="Disordered" evidence="1">
    <location>
        <begin position="1"/>
        <end position="27"/>
    </location>
</feature>
<evidence type="ECO:0000313" key="3">
    <source>
        <dbReference type="Proteomes" id="UP000277212"/>
    </source>
</evidence>
<evidence type="ECO:0000256" key="1">
    <source>
        <dbReference type="SAM" id="MobiDB-lite"/>
    </source>
</evidence>
<protein>
    <submittedName>
        <fullName evidence="2">Uncharacterized protein</fullName>
    </submittedName>
</protein>